<proteinExistence type="inferred from homology"/>
<dbReference type="InterPro" id="IPR037185">
    <property type="entry name" value="EmrE-like"/>
</dbReference>
<keyword evidence="4 6" id="KW-1133">Transmembrane helix</keyword>
<dbReference type="AlphaFoldDB" id="A0A139XDM9"/>
<feature type="transmembrane region" description="Helical" evidence="6">
    <location>
        <begin position="265"/>
        <end position="284"/>
    </location>
</feature>
<keyword evidence="9" id="KW-1185">Reference proteome</keyword>
<evidence type="ECO:0000313" key="9">
    <source>
        <dbReference type="Proteomes" id="UP000076925"/>
    </source>
</evidence>
<evidence type="ECO:0000256" key="3">
    <source>
        <dbReference type="ARBA" id="ARBA00022692"/>
    </source>
</evidence>
<dbReference type="STRING" id="128403.WA1_11660"/>
<dbReference type="SUPFAM" id="SSF103481">
    <property type="entry name" value="Multidrug resistance efflux transporter EmrE"/>
    <property type="match status" value="2"/>
</dbReference>
<comment type="subcellular location">
    <subcellularLocation>
        <location evidence="1">Membrane</location>
        <topology evidence="1">Multi-pass membrane protein</topology>
    </subcellularLocation>
</comment>
<gene>
    <name evidence="8" type="ORF">WA1_11660</name>
</gene>
<evidence type="ECO:0000256" key="6">
    <source>
        <dbReference type="SAM" id="Phobius"/>
    </source>
</evidence>
<feature type="transmembrane region" description="Helical" evidence="6">
    <location>
        <begin position="7"/>
        <end position="27"/>
    </location>
</feature>
<evidence type="ECO:0000313" key="8">
    <source>
        <dbReference type="EMBL" id="KYC42785.1"/>
    </source>
</evidence>
<organism evidence="8 9">
    <name type="scientific">Scytonema hofmannii PCC 7110</name>
    <dbReference type="NCBI Taxonomy" id="128403"/>
    <lineage>
        <taxon>Bacteria</taxon>
        <taxon>Bacillati</taxon>
        <taxon>Cyanobacteriota</taxon>
        <taxon>Cyanophyceae</taxon>
        <taxon>Nostocales</taxon>
        <taxon>Scytonemataceae</taxon>
        <taxon>Scytonema</taxon>
    </lineage>
</organism>
<protein>
    <recommendedName>
        <fullName evidence="7">EamA domain-containing protein</fullName>
    </recommendedName>
</protein>
<reference evidence="8 9" key="1">
    <citation type="journal article" date="2013" name="Genome Biol. Evol.">
        <title>Genomes of Stigonematalean cyanobacteria (subsection V) and the evolution of oxygenic photosynthesis from prokaryotes to plastids.</title>
        <authorList>
            <person name="Dagan T."/>
            <person name="Roettger M."/>
            <person name="Stucken K."/>
            <person name="Landan G."/>
            <person name="Koch R."/>
            <person name="Major P."/>
            <person name="Gould S.B."/>
            <person name="Goremykin V.V."/>
            <person name="Rippka R."/>
            <person name="Tandeau de Marsac N."/>
            <person name="Gugger M."/>
            <person name="Lockhart P.J."/>
            <person name="Allen J.F."/>
            <person name="Brune I."/>
            <person name="Maus I."/>
            <person name="Puhler A."/>
            <person name="Martin W.F."/>
        </authorList>
    </citation>
    <scope>NUCLEOTIDE SEQUENCE [LARGE SCALE GENOMIC DNA]</scope>
    <source>
        <strain evidence="8 9">PCC 7110</strain>
    </source>
</reference>
<keyword evidence="5 6" id="KW-0472">Membrane</keyword>
<evidence type="ECO:0000256" key="4">
    <source>
        <dbReference type="ARBA" id="ARBA00022989"/>
    </source>
</evidence>
<comment type="caution">
    <text evidence="8">The sequence shown here is derived from an EMBL/GenBank/DDBJ whole genome shotgun (WGS) entry which is preliminary data.</text>
</comment>
<dbReference type="OrthoDB" id="510638at2"/>
<feature type="transmembrane region" description="Helical" evidence="6">
    <location>
        <begin position="207"/>
        <end position="228"/>
    </location>
</feature>
<feature type="domain" description="EamA" evidence="7">
    <location>
        <begin position="149"/>
        <end position="282"/>
    </location>
</feature>
<dbReference type="GO" id="GO:0016020">
    <property type="term" value="C:membrane"/>
    <property type="evidence" value="ECO:0007669"/>
    <property type="project" value="UniProtKB-SubCell"/>
</dbReference>
<dbReference type="PANTHER" id="PTHR32322:SF9">
    <property type="entry name" value="AMINO-ACID METABOLITE EFFLUX PUMP-RELATED"/>
    <property type="match status" value="1"/>
</dbReference>
<sequence length="290" mass="31308">MKISDTLELLLLAALWGGSFLFMRIAAPVLGPVWLIEFRVLLAGLILLPILMRLDLLQEIRRNLIPIVVVGWMNSAIPFLLLAFASVSLPAGFTSILNATVPLFGTIIASVWLKEKLTTTRMIGFVLGFIGVVILVGWKAVVATPTFFMAVLAGLCAALMYAISAPYIKQNLTGVPSLVITTGSQLSAAFLLLPMLPFTIPQQIPSIAVVVSVIALALLSTVFAYFLYFRLIQNIGSTKALTVAYLIPLFAMLWGAIVLQETVTMTMILGCGLVLLGTAIANMTKSFTFK</sequence>
<dbReference type="InterPro" id="IPR050638">
    <property type="entry name" value="AA-Vitamin_Transporters"/>
</dbReference>
<accession>A0A139XDM9</accession>
<feature type="transmembrane region" description="Helical" evidence="6">
    <location>
        <begin position="175"/>
        <end position="195"/>
    </location>
</feature>
<feature type="domain" description="EamA" evidence="7">
    <location>
        <begin position="9"/>
        <end position="136"/>
    </location>
</feature>
<dbReference type="Proteomes" id="UP000076925">
    <property type="component" value="Unassembled WGS sequence"/>
</dbReference>
<evidence type="ECO:0000256" key="1">
    <source>
        <dbReference type="ARBA" id="ARBA00004141"/>
    </source>
</evidence>
<dbReference type="EMBL" id="ANNX02000016">
    <property type="protein sequence ID" value="KYC42785.1"/>
    <property type="molecule type" value="Genomic_DNA"/>
</dbReference>
<evidence type="ECO:0000256" key="2">
    <source>
        <dbReference type="ARBA" id="ARBA00007362"/>
    </source>
</evidence>
<comment type="similarity">
    <text evidence="2">Belongs to the EamA transporter family.</text>
</comment>
<keyword evidence="3 6" id="KW-0812">Transmembrane</keyword>
<dbReference type="Pfam" id="PF00892">
    <property type="entry name" value="EamA"/>
    <property type="match status" value="2"/>
</dbReference>
<evidence type="ECO:0000256" key="5">
    <source>
        <dbReference type="ARBA" id="ARBA00023136"/>
    </source>
</evidence>
<feature type="transmembrane region" description="Helical" evidence="6">
    <location>
        <begin position="240"/>
        <end position="259"/>
    </location>
</feature>
<name>A0A139XDM9_9CYAN</name>
<evidence type="ECO:0000259" key="7">
    <source>
        <dbReference type="Pfam" id="PF00892"/>
    </source>
</evidence>
<dbReference type="RefSeq" id="WP_017749183.1">
    <property type="nucleotide sequence ID" value="NZ_KQ976354.1"/>
</dbReference>
<feature type="transmembrane region" description="Helical" evidence="6">
    <location>
        <begin position="122"/>
        <end position="141"/>
    </location>
</feature>
<feature type="transmembrane region" description="Helical" evidence="6">
    <location>
        <begin position="33"/>
        <end position="52"/>
    </location>
</feature>
<feature type="transmembrane region" description="Helical" evidence="6">
    <location>
        <begin position="147"/>
        <end position="168"/>
    </location>
</feature>
<dbReference type="PANTHER" id="PTHR32322">
    <property type="entry name" value="INNER MEMBRANE TRANSPORTER"/>
    <property type="match status" value="1"/>
</dbReference>
<dbReference type="InterPro" id="IPR000620">
    <property type="entry name" value="EamA_dom"/>
</dbReference>
<feature type="transmembrane region" description="Helical" evidence="6">
    <location>
        <begin position="64"/>
        <end position="85"/>
    </location>
</feature>
<feature type="transmembrane region" description="Helical" evidence="6">
    <location>
        <begin position="91"/>
        <end position="113"/>
    </location>
</feature>